<dbReference type="CDD" id="cd03571">
    <property type="entry name" value="ENTH"/>
    <property type="match status" value="1"/>
</dbReference>
<gene>
    <name evidence="8" type="primary">LOC112289296</name>
    <name evidence="7" type="ORF">PHYPA_015991</name>
</gene>
<dbReference type="PROSITE" id="PS50942">
    <property type="entry name" value="ENTH"/>
    <property type="match status" value="1"/>
</dbReference>
<name>A0A2K1JPY8_PHYPA</name>
<dbReference type="GO" id="GO:0005543">
    <property type="term" value="F:phospholipid binding"/>
    <property type="evidence" value="ECO:0000318"/>
    <property type="project" value="GO_Central"/>
</dbReference>
<dbReference type="EnsemblPlants" id="Pp3c12_8680V3.4">
    <property type="protein sequence ID" value="Pp3c12_8680V3.4"/>
    <property type="gene ID" value="Pp3c12_8680"/>
</dbReference>
<reference evidence="8" key="3">
    <citation type="submission" date="2020-12" db="UniProtKB">
        <authorList>
            <consortium name="EnsemblPlants"/>
        </authorList>
    </citation>
    <scope>IDENTIFICATION</scope>
</reference>
<evidence type="ECO:0000256" key="4">
    <source>
        <dbReference type="ARBA" id="ARBA00023329"/>
    </source>
</evidence>
<reference evidence="7 9" key="2">
    <citation type="journal article" date="2018" name="Plant J.">
        <title>The Physcomitrella patens chromosome-scale assembly reveals moss genome structure and evolution.</title>
        <authorList>
            <person name="Lang D."/>
            <person name="Ullrich K.K."/>
            <person name="Murat F."/>
            <person name="Fuchs J."/>
            <person name="Jenkins J."/>
            <person name="Haas F.B."/>
            <person name="Piednoel M."/>
            <person name="Gundlach H."/>
            <person name="Van Bel M."/>
            <person name="Meyberg R."/>
            <person name="Vives C."/>
            <person name="Morata J."/>
            <person name="Symeonidi A."/>
            <person name="Hiss M."/>
            <person name="Muchero W."/>
            <person name="Kamisugi Y."/>
            <person name="Saleh O."/>
            <person name="Blanc G."/>
            <person name="Decker E.L."/>
            <person name="van Gessel N."/>
            <person name="Grimwood J."/>
            <person name="Hayes R.D."/>
            <person name="Graham S.W."/>
            <person name="Gunter L.E."/>
            <person name="McDaniel S.F."/>
            <person name="Hoernstein S.N.W."/>
            <person name="Larsson A."/>
            <person name="Li F.W."/>
            <person name="Perroud P.F."/>
            <person name="Phillips J."/>
            <person name="Ranjan P."/>
            <person name="Rokshar D.S."/>
            <person name="Rothfels C.J."/>
            <person name="Schneider L."/>
            <person name="Shu S."/>
            <person name="Stevenson D.W."/>
            <person name="Thummler F."/>
            <person name="Tillich M."/>
            <person name="Villarreal Aguilar J.C."/>
            <person name="Widiez T."/>
            <person name="Wong G.K."/>
            <person name="Wymore A."/>
            <person name="Zhang Y."/>
            <person name="Zimmer A.D."/>
            <person name="Quatrano R.S."/>
            <person name="Mayer K.F.X."/>
            <person name="Goodstein D."/>
            <person name="Casacuberta J.M."/>
            <person name="Vandepoele K."/>
            <person name="Reski R."/>
            <person name="Cuming A.C."/>
            <person name="Tuskan G.A."/>
            <person name="Maumus F."/>
            <person name="Salse J."/>
            <person name="Schmutz J."/>
            <person name="Rensing S.A."/>
        </authorList>
    </citation>
    <scope>NUCLEOTIDE SEQUENCE [LARGE SCALE GENOMIC DNA]</scope>
    <source>
        <strain evidence="8 9">cv. Gransden 2004</strain>
    </source>
</reference>
<feature type="domain" description="ENTH" evidence="6">
    <location>
        <begin position="37"/>
        <end position="170"/>
    </location>
</feature>
<dbReference type="EMBL" id="ABEU02000012">
    <property type="protein sequence ID" value="PNR43610.1"/>
    <property type="molecule type" value="Genomic_DNA"/>
</dbReference>
<dbReference type="GO" id="GO:0005768">
    <property type="term" value="C:endosome"/>
    <property type="evidence" value="ECO:0000318"/>
    <property type="project" value="GO_Central"/>
</dbReference>
<dbReference type="GO" id="GO:0030276">
    <property type="term" value="F:clathrin binding"/>
    <property type="evidence" value="ECO:0000318"/>
    <property type="project" value="GO_Central"/>
</dbReference>
<evidence type="ECO:0000313" key="9">
    <source>
        <dbReference type="Proteomes" id="UP000006727"/>
    </source>
</evidence>
<dbReference type="PANTHER" id="PTHR12276:SF95">
    <property type="entry name" value="ENTH_VHS FAMILY PROTEIN"/>
    <property type="match status" value="1"/>
</dbReference>
<dbReference type="AlphaFoldDB" id="A0A2K1JPY8"/>
<dbReference type="GeneID" id="112289296"/>
<dbReference type="PANTHER" id="PTHR12276">
    <property type="entry name" value="EPSIN/ENT-RELATED"/>
    <property type="match status" value="1"/>
</dbReference>
<dbReference type="EnsemblPlants" id="Pp3c12_8680V3.1">
    <property type="protein sequence ID" value="Pp3c12_8680V3.1"/>
    <property type="gene ID" value="Pp3c12_8680"/>
</dbReference>
<dbReference type="FunCoup" id="A0A2K1JPY8">
    <property type="interactions" value="163"/>
</dbReference>
<feature type="compositionally biased region" description="Basic and acidic residues" evidence="5">
    <location>
        <begin position="212"/>
        <end position="228"/>
    </location>
</feature>
<evidence type="ECO:0000256" key="2">
    <source>
        <dbReference type="ARBA" id="ARBA00004555"/>
    </source>
</evidence>
<dbReference type="Gramene" id="Pp3c12_8680V3.4">
    <property type="protein sequence ID" value="Pp3c12_8680V3.4"/>
    <property type="gene ID" value="Pp3c12_8680"/>
</dbReference>
<feature type="region of interest" description="Disordered" evidence="5">
    <location>
        <begin position="307"/>
        <end position="354"/>
    </location>
</feature>
<dbReference type="Pfam" id="PF01417">
    <property type="entry name" value="ENTH"/>
    <property type="match status" value="1"/>
</dbReference>
<keyword evidence="4" id="KW-0968">Cytoplasmic vesicle</keyword>
<organism evidence="7">
    <name type="scientific">Physcomitrium patens</name>
    <name type="common">Spreading-leaved earth moss</name>
    <name type="synonym">Physcomitrella patens</name>
    <dbReference type="NCBI Taxonomy" id="3218"/>
    <lineage>
        <taxon>Eukaryota</taxon>
        <taxon>Viridiplantae</taxon>
        <taxon>Streptophyta</taxon>
        <taxon>Embryophyta</taxon>
        <taxon>Bryophyta</taxon>
        <taxon>Bryophytina</taxon>
        <taxon>Bryopsida</taxon>
        <taxon>Funariidae</taxon>
        <taxon>Funariales</taxon>
        <taxon>Funariaceae</taxon>
        <taxon>Physcomitrium</taxon>
    </lineage>
</organism>
<dbReference type="SMART" id="SM00273">
    <property type="entry name" value="ENTH"/>
    <property type="match status" value="1"/>
</dbReference>
<dbReference type="OrthoDB" id="4033880at2759"/>
<evidence type="ECO:0000256" key="5">
    <source>
        <dbReference type="SAM" id="MobiDB-lite"/>
    </source>
</evidence>
<keyword evidence="9" id="KW-1185">Reference proteome</keyword>
<dbReference type="PaxDb" id="3218-PP1S91_165V6.1"/>
<dbReference type="Gramene" id="Pp3c12_8680V3.1">
    <property type="protein sequence ID" value="Pp3c12_8680V3.1"/>
    <property type="gene ID" value="Pp3c12_8680"/>
</dbReference>
<dbReference type="GO" id="GO:0030125">
    <property type="term" value="C:clathrin vesicle coat"/>
    <property type="evidence" value="ECO:0000318"/>
    <property type="project" value="GO_Central"/>
</dbReference>
<evidence type="ECO:0000313" key="7">
    <source>
        <dbReference type="EMBL" id="PNR43610.1"/>
    </source>
</evidence>
<protein>
    <recommendedName>
        <fullName evidence="6">ENTH domain-containing protein</fullName>
    </recommendedName>
</protein>
<dbReference type="OMA" id="ADSAFDM"/>
<dbReference type="KEGG" id="ppp:112289296"/>
<sequence length="354" mass="38990">MDLEKMAEKSGHGAGPLAKLGKLSSFLFRGGLRIARLALVDVSASELMIEDAISAEDCGPTSKTMADISDASKNYDDYMRILHVLRGSLALSATKKWREVLKTLTIMEYLLIHGSESFLVEFRDLKNRIGDLTHFVFVDENLVDRGSAIQSKAKQVNRLLMDENYFREERRRSQTVKKSIHGFGSQSFKSYSSSDLCQRPAFEKCSSYPHTPKVEKTDQADIDRKDEASGNNPSSPSPHRSASWSTSTSPANSSSQMSNASTDWDSFDESPTWSECFKSSGSPIEGGWAPPIRDTSFTRKISVDLELSSTASSRREVVSKLPPPPPGGSKVGASAQRNSSIHRPTKSVPDLILM</sequence>
<dbReference type="EnsemblPlants" id="Pp3c12_8680V3.3">
    <property type="protein sequence ID" value="Pp3c12_8680V3.3"/>
    <property type="gene ID" value="Pp3c12_8680"/>
</dbReference>
<dbReference type="STRING" id="3218.A0A2K1JPY8"/>
<accession>A0A2K1JPY8</accession>
<feature type="compositionally biased region" description="Polar residues" evidence="5">
    <location>
        <begin position="269"/>
        <end position="282"/>
    </location>
</feature>
<evidence type="ECO:0000259" key="6">
    <source>
        <dbReference type="PROSITE" id="PS50942"/>
    </source>
</evidence>
<dbReference type="Gramene" id="Pp3c12_8680V3.2">
    <property type="protein sequence ID" value="Pp3c12_8680V3.2"/>
    <property type="gene ID" value="Pp3c12_8680"/>
</dbReference>
<dbReference type="SUPFAM" id="SSF48464">
    <property type="entry name" value="ENTH/VHS domain"/>
    <property type="match status" value="1"/>
</dbReference>
<dbReference type="Proteomes" id="UP000006727">
    <property type="component" value="Chromosome 12"/>
</dbReference>
<evidence type="ECO:0000313" key="8">
    <source>
        <dbReference type="EnsemblPlants" id="Pp3c12_8680V3.1"/>
    </source>
</evidence>
<dbReference type="InterPro" id="IPR008942">
    <property type="entry name" value="ENTH_VHS"/>
</dbReference>
<dbReference type="EnsemblPlants" id="Pp3c12_8680V3.2">
    <property type="protein sequence ID" value="Pp3c12_8680V3.2"/>
    <property type="gene ID" value="Pp3c12_8680"/>
</dbReference>
<dbReference type="InterPro" id="IPR013809">
    <property type="entry name" value="ENTH"/>
</dbReference>
<evidence type="ECO:0000256" key="1">
    <source>
        <dbReference type="ARBA" id="ARBA00004132"/>
    </source>
</evidence>
<evidence type="ECO:0000256" key="3">
    <source>
        <dbReference type="ARBA" id="ARBA00023034"/>
    </source>
</evidence>
<dbReference type="GO" id="GO:0005794">
    <property type="term" value="C:Golgi apparatus"/>
    <property type="evidence" value="ECO:0007669"/>
    <property type="project" value="UniProtKB-SubCell"/>
</dbReference>
<reference evidence="7 9" key="1">
    <citation type="journal article" date="2008" name="Science">
        <title>The Physcomitrella genome reveals evolutionary insights into the conquest of land by plants.</title>
        <authorList>
            <person name="Rensing S."/>
            <person name="Lang D."/>
            <person name="Zimmer A."/>
            <person name="Terry A."/>
            <person name="Salamov A."/>
            <person name="Shapiro H."/>
            <person name="Nishiyama T."/>
            <person name="Perroud P.-F."/>
            <person name="Lindquist E."/>
            <person name="Kamisugi Y."/>
            <person name="Tanahashi T."/>
            <person name="Sakakibara K."/>
            <person name="Fujita T."/>
            <person name="Oishi K."/>
            <person name="Shin-I T."/>
            <person name="Kuroki Y."/>
            <person name="Toyoda A."/>
            <person name="Suzuki Y."/>
            <person name="Hashimoto A."/>
            <person name="Yamaguchi K."/>
            <person name="Sugano A."/>
            <person name="Kohara Y."/>
            <person name="Fujiyama A."/>
            <person name="Anterola A."/>
            <person name="Aoki S."/>
            <person name="Ashton N."/>
            <person name="Barbazuk W.B."/>
            <person name="Barker E."/>
            <person name="Bennetzen J."/>
            <person name="Bezanilla M."/>
            <person name="Blankenship R."/>
            <person name="Cho S.H."/>
            <person name="Dutcher S."/>
            <person name="Estelle M."/>
            <person name="Fawcett J.A."/>
            <person name="Gundlach H."/>
            <person name="Hanada K."/>
            <person name="Heyl A."/>
            <person name="Hicks K.A."/>
            <person name="Hugh J."/>
            <person name="Lohr M."/>
            <person name="Mayer K."/>
            <person name="Melkozernov A."/>
            <person name="Murata T."/>
            <person name="Nelson D."/>
            <person name="Pils B."/>
            <person name="Prigge M."/>
            <person name="Reiss B."/>
            <person name="Renner T."/>
            <person name="Rombauts S."/>
            <person name="Rushton P."/>
            <person name="Sanderfoot A."/>
            <person name="Schween G."/>
            <person name="Shiu S.-H."/>
            <person name="Stueber K."/>
            <person name="Theodoulou F.L."/>
            <person name="Tu H."/>
            <person name="Van de Peer Y."/>
            <person name="Verrier P.J."/>
            <person name="Waters E."/>
            <person name="Wood A."/>
            <person name="Yang L."/>
            <person name="Cove D."/>
            <person name="Cuming A."/>
            <person name="Hasebe M."/>
            <person name="Lucas S."/>
            <person name="Mishler D.B."/>
            <person name="Reski R."/>
            <person name="Grigoriev I."/>
            <person name="Quatrano R.S."/>
            <person name="Boore J.L."/>
        </authorList>
    </citation>
    <scope>NUCLEOTIDE SEQUENCE [LARGE SCALE GENOMIC DNA]</scope>
    <source>
        <strain evidence="8 9">cv. Gransden 2004</strain>
    </source>
</reference>
<keyword evidence="3" id="KW-0333">Golgi apparatus</keyword>
<proteinExistence type="predicted"/>
<dbReference type="RefSeq" id="XP_024390182.1">
    <property type="nucleotide sequence ID" value="XM_024534414.2"/>
</dbReference>
<dbReference type="GO" id="GO:0005886">
    <property type="term" value="C:plasma membrane"/>
    <property type="evidence" value="ECO:0000318"/>
    <property type="project" value="GO_Central"/>
</dbReference>
<dbReference type="Gramene" id="Pp3c12_8680V3.3">
    <property type="protein sequence ID" value="Pp3c12_8680V3.3"/>
    <property type="gene ID" value="Pp3c12_8680"/>
</dbReference>
<dbReference type="GO" id="GO:0006897">
    <property type="term" value="P:endocytosis"/>
    <property type="evidence" value="ECO:0000318"/>
    <property type="project" value="GO_Central"/>
</dbReference>
<comment type="subcellular location">
    <subcellularLocation>
        <location evidence="1">Cytoplasmic vesicle</location>
        <location evidence="1">Clathrin-coated vesicle</location>
    </subcellularLocation>
    <subcellularLocation>
        <location evidence="2">Golgi apparatus</location>
    </subcellularLocation>
</comment>
<feature type="compositionally biased region" description="Low complexity" evidence="5">
    <location>
        <begin position="229"/>
        <end position="262"/>
    </location>
</feature>
<feature type="region of interest" description="Disordered" evidence="5">
    <location>
        <begin position="207"/>
        <end position="294"/>
    </location>
</feature>
<dbReference type="Gene3D" id="1.25.40.90">
    <property type="match status" value="1"/>
</dbReference>